<dbReference type="EMBL" id="RSCL01000054">
    <property type="protein sequence ID" value="RUS93909.1"/>
    <property type="molecule type" value="Genomic_DNA"/>
</dbReference>
<evidence type="ECO:0000313" key="2">
    <source>
        <dbReference type="Proteomes" id="UP000271624"/>
    </source>
</evidence>
<dbReference type="AlphaFoldDB" id="A0A433UJH9"/>
<dbReference type="SUPFAM" id="SSF52540">
    <property type="entry name" value="P-loop containing nucleoside triphosphate hydrolases"/>
    <property type="match status" value="1"/>
</dbReference>
<gene>
    <name evidence="1" type="ORF">DSM106972_095080</name>
</gene>
<dbReference type="Proteomes" id="UP000271624">
    <property type="component" value="Unassembled WGS sequence"/>
</dbReference>
<keyword evidence="2" id="KW-1185">Reference proteome</keyword>
<reference evidence="1" key="1">
    <citation type="submission" date="2018-12" db="EMBL/GenBank/DDBJ databases">
        <authorList>
            <person name="Will S."/>
            <person name="Neumann-Schaal M."/>
            <person name="Henke P."/>
        </authorList>
    </citation>
    <scope>NUCLEOTIDE SEQUENCE</scope>
    <source>
        <strain evidence="1">PCC 7102</strain>
    </source>
</reference>
<proteinExistence type="predicted"/>
<dbReference type="OrthoDB" id="474142at2"/>
<comment type="caution">
    <text evidence="1">The sequence shown here is derived from an EMBL/GenBank/DDBJ whole genome shotgun (WGS) entry which is preliminary data.</text>
</comment>
<protein>
    <submittedName>
        <fullName evidence="1">Uncharacterized protein</fullName>
    </submittedName>
</protein>
<organism evidence="1 2">
    <name type="scientific">Dulcicalothrix desertica PCC 7102</name>
    <dbReference type="NCBI Taxonomy" id="232991"/>
    <lineage>
        <taxon>Bacteria</taxon>
        <taxon>Bacillati</taxon>
        <taxon>Cyanobacteriota</taxon>
        <taxon>Cyanophyceae</taxon>
        <taxon>Nostocales</taxon>
        <taxon>Calotrichaceae</taxon>
        <taxon>Dulcicalothrix</taxon>
    </lineage>
</organism>
<dbReference type="InterPro" id="IPR027417">
    <property type="entry name" value="P-loop_NTPase"/>
</dbReference>
<sequence>MAEEAEIVESSQSTESEELTDLGRLDNRVQRQFAPQGLEYSAGSLTWVRKLLITGALACLPFSLLGDGITKTEICFYPESAQRYDDVIREKREVKFNMQGRVQSEKNLLLGNRYCKPRQRHTIPLGYIRKAQRESSNPDYNPYGSLAVAGIASKGVYEFRNLIPENPFKDFATGSSLVFGLATLYICKREVEALNRIRPAYWESMEIERLTASNYINLTSEALQQWAQRMINLYAGLQEAKLREQMWAALSETEKDLITLYITDADRERFGWVVPPKTTQYQQAQLEPGSPGTYQEMASRALESGEFNIEGSQKEVAELLTRIVKEDGSTALIAAPGSGKSVALNEIIRQVKSIPGAKTTILSVKNDKFCGLAEQGCVFPSSTTDLETIKQQFDDWFKRYQDRAALPEDKRENLTPDILILDDWIALSSQLTFKYPTWDFGSKLVEVLTTGRDFNSKFICSLQSFNLSALGIKDLDAQLRQIFNLLFLGNRYIKQGREKESYGVIEQIITSRFFCPDPNIRQALINTYYQLKAYSRTEMIPVCVAYCGDYFAGIMPKLGGKDKATETENASLPSSDTNPVTDIKTLEGMLNTSKLLDEAEKLVLDWVKKRKKDSKPYDAPTAAKNLRAIKTDNPEVSRVNAIRYIFRQLSLKEYGTLTDRDNFDPNEF</sequence>
<name>A0A433UJH9_9CYAN</name>
<reference evidence="1" key="2">
    <citation type="journal article" date="2019" name="Genome Biol. Evol.">
        <title>Day and night: Metabolic profiles and evolutionary relationships of six axenic non-marine cyanobacteria.</title>
        <authorList>
            <person name="Will S.E."/>
            <person name="Henke P."/>
            <person name="Boedeker C."/>
            <person name="Huang S."/>
            <person name="Brinkmann H."/>
            <person name="Rohde M."/>
            <person name="Jarek M."/>
            <person name="Friedl T."/>
            <person name="Seufert S."/>
            <person name="Schumacher M."/>
            <person name="Overmann J."/>
            <person name="Neumann-Schaal M."/>
            <person name="Petersen J."/>
        </authorList>
    </citation>
    <scope>NUCLEOTIDE SEQUENCE [LARGE SCALE GENOMIC DNA]</scope>
    <source>
        <strain evidence="1">PCC 7102</strain>
    </source>
</reference>
<dbReference type="RefSeq" id="WP_127087426.1">
    <property type="nucleotide sequence ID" value="NZ_RSCL01000054.1"/>
</dbReference>
<evidence type="ECO:0000313" key="1">
    <source>
        <dbReference type="EMBL" id="RUS93909.1"/>
    </source>
</evidence>
<accession>A0A433UJH9</accession>